<dbReference type="Gene3D" id="3.40.50.300">
    <property type="entry name" value="P-loop containing nucleotide triphosphate hydrolases"/>
    <property type="match status" value="1"/>
</dbReference>
<proteinExistence type="predicted"/>
<dbReference type="AlphaFoldDB" id="A0A4R1BTE2"/>
<protein>
    <recommendedName>
        <fullName evidence="3">Gamma-glutamyl kinase</fullName>
    </recommendedName>
</protein>
<comment type="caution">
    <text evidence="1">The sequence shown here is derived from an EMBL/GenBank/DDBJ whole genome shotgun (WGS) entry which is preliminary data.</text>
</comment>
<dbReference type="InterPro" id="IPR027417">
    <property type="entry name" value="P-loop_NTPase"/>
</dbReference>
<accession>A0A4R1BTE2</accession>
<dbReference type="EMBL" id="SKBU01000001">
    <property type="protein sequence ID" value="TCJ20697.1"/>
    <property type="molecule type" value="Genomic_DNA"/>
</dbReference>
<dbReference type="SUPFAM" id="SSF52540">
    <property type="entry name" value="P-loop containing nucleoside triphosphate hydrolases"/>
    <property type="match status" value="1"/>
</dbReference>
<evidence type="ECO:0008006" key="3">
    <source>
        <dbReference type="Google" id="ProtNLM"/>
    </source>
</evidence>
<keyword evidence="2" id="KW-1185">Reference proteome</keyword>
<dbReference type="Proteomes" id="UP000295244">
    <property type="component" value="Unassembled WGS sequence"/>
</dbReference>
<organism evidence="1 2">
    <name type="scientific">Rubrobacter taiwanensis</name>
    <dbReference type="NCBI Taxonomy" id="185139"/>
    <lineage>
        <taxon>Bacteria</taxon>
        <taxon>Bacillati</taxon>
        <taxon>Actinomycetota</taxon>
        <taxon>Rubrobacteria</taxon>
        <taxon>Rubrobacterales</taxon>
        <taxon>Rubrobacteraceae</taxon>
        <taxon>Rubrobacter</taxon>
    </lineage>
</organism>
<gene>
    <name evidence="1" type="ORF">E0L93_00245</name>
</gene>
<dbReference type="OrthoDB" id="7687351at2"/>
<evidence type="ECO:0000313" key="2">
    <source>
        <dbReference type="Proteomes" id="UP000295244"/>
    </source>
</evidence>
<name>A0A4R1BTE2_9ACTN</name>
<sequence length="206" mass="24266">MLIAPKKGFVFLATPKTASTSIERAFQPYVQAFLKGNPFKHTTYAGFQRFLQPYLAAQGFPRDSYEVICVLREPIDWLSSWWRYRTRDELRGHRNYAGHVSFEQFARAYMEGSKQFARVGRQYNFVRPRPGERELDRIFRYDRLDLLVEYLCEKVGKKVEVGFSNVSPERPFALSEECERELREFFEPEYRIYERAIGGREAATAS</sequence>
<reference evidence="1 2" key="1">
    <citation type="submission" date="2019-03" db="EMBL/GenBank/DDBJ databases">
        <title>Whole genome sequence of a novel Rubrobacter taiwanensis strain, isolated from Yellowstone National Park.</title>
        <authorList>
            <person name="Freed S."/>
            <person name="Ramaley R.F."/>
            <person name="Kyndt J.A."/>
        </authorList>
    </citation>
    <scope>NUCLEOTIDE SEQUENCE [LARGE SCALE GENOMIC DNA]</scope>
    <source>
        <strain evidence="1 2">Yellowstone</strain>
    </source>
</reference>
<evidence type="ECO:0000313" key="1">
    <source>
        <dbReference type="EMBL" id="TCJ20697.1"/>
    </source>
</evidence>
<dbReference type="RefSeq" id="WP_132687103.1">
    <property type="nucleotide sequence ID" value="NZ_SKBU01000001.1"/>
</dbReference>